<keyword evidence="4" id="KW-1185">Reference proteome</keyword>
<proteinExistence type="inferred from homology"/>
<reference evidence="4" key="1">
    <citation type="journal article" date="2019" name="Int. J. Syst. Evol. Microbiol.">
        <title>The Global Catalogue of Microorganisms (GCM) 10K type strain sequencing project: providing services to taxonomists for standard genome sequencing and annotation.</title>
        <authorList>
            <consortium name="The Broad Institute Genomics Platform"/>
            <consortium name="The Broad Institute Genome Sequencing Center for Infectious Disease"/>
            <person name="Wu L."/>
            <person name="Ma J."/>
        </authorList>
    </citation>
    <scope>NUCLEOTIDE SEQUENCE [LARGE SCALE GENOMIC DNA]</scope>
    <source>
        <strain evidence="4">CECT 7806</strain>
    </source>
</reference>
<dbReference type="GO" id="GO:0003677">
    <property type="term" value="F:DNA binding"/>
    <property type="evidence" value="ECO:0007669"/>
    <property type="project" value="UniProtKB-KW"/>
</dbReference>
<dbReference type="EMBL" id="JAUFPT010000035">
    <property type="protein sequence ID" value="MDN3571439.1"/>
    <property type="molecule type" value="Genomic_DNA"/>
</dbReference>
<dbReference type="InterPro" id="IPR010992">
    <property type="entry name" value="IHF-like_DNA-bd_dom_sf"/>
</dbReference>
<dbReference type="Proteomes" id="UP001244297">
    <property type="component" value="Unassembled WGS sequence"/>
</dbReference>
<dbReference type="Pfam" id="PF00216">
    <property type="entry name" value="Bac_DNA_binding"/>
    <property type="match status" value="1"/>
</dbReference>
<evidence type="ECO:0000313" key="3">
    <source>
        <dbReference type="EMBL" id="MDN3571439.1"/>
    </source>
</evidence>
<dbReference type="SUPFAM" id="SSF47729">
    <property type="entry name" value="IHF-like DNA-binding proteins"/>
    <property type="match status" value="1"/>
</dbReference>
<protein>
    <submittedName>
        <fullName evidence="3">HU family DNA-binding protein</fullName>
    </submittedName>
</protein>
<name>A0ABT8APY4_9HYPH</name>
<evidence type="ECO:0000256" key="1">
    <source>
        <dbReference type="ARBA" id="ARBA00010529"/>
    </source>
</evidence>
<dbReference type="Gene3D" id="4.10.520.10">
    <property type="entry name" value="IHF-like DNA-binding proteins"/>
    <property type="match status" value="1"/>
</dbReference>
<dbReference type="InterPro" id="IPR000119">
    <property type="entry name" value="Hist_DNA-bd"/>
</dbReference>
<gene>
    <name evidence="3" type="ORF">QWZ18_12510</name>
</gene>
<sequence>GTFCVRDREPRAARNPRTGVPVVVEAKAHVHFKPGKRMRARLNLERVDPEQEAGQLLRAELRSAAAAWRAR</sequence>
<organism evidence="3 4">
    <name type="scientific">Methylobacterium longum</name>
    <dbReference type="NCBI Taxonomy" id="767694"/>
    <lineage>
        <taxon>Bacteria</taxon>
        <taxon>Pseudomonadati</taxon>
        <taxon>Pseudomonadota</taxon>
        <taxon>Alphaproteobacteria</taxon>
        <taxon>Hyphomicrobiales</taxon>
        <taxon>Methylobacteriaceae</taxon>
        <taxon>Methylobacterium</taxon>
    </lineage>
</organism>
<comment type="caution">
    <text evidence="3">The sequence shown here is derived from an EMBL/GenBank/DDBJ whole genome shotgun (WGS) entry which is preliminary data.</text>
</comment>
<keyword evidence="2 3" id="KW-0238">DNA-binding</keyword>
<feature type="non-terminal residue" evidence="3">
    <location>
        <position position="1"/>
    </location>
</feature>
<evidence type="ECO:0000256" key="2">
    <source>
        <dbReference type="ARBA" id="ARBA00023125"/>
    </source>
</evidence>
<accession>A0ABT8APY4</accession>
<dbReference type="RefSeq" id="WP_290355790.1">
    <property type="nucleotide sequence ID" value="NZ_JAUFPT010000035.1"/>
</dbReference>
<evidence type="ECO:0000313" key="4">
    <source>
        <dbReference type="Proteomes" id="UP001244297"/>
    </source>
</evidence>
<comment type="similarity">
    <text evidence="1">Belongs to the bacterial histone-like protein family.</text>
</comment>